<keyword evidence="8" id="KW-0133">Cell shape</keyword>
<evidence type="ECO:0000256" key="11">
    <source>
        <dbReference type="ARBA" id="ARBA00023136"/>
    </source>
</evidence>
<dbReference type="InterPro" id="IPR012338">
    <property type="entry name" value="Beta-lactam/transpept-like"/>
</dbReference>
<comment type="subcellular location">
    <subcellularLocation>
        <location evidence="2">Cell membrane</location>
    </subcellularLocation>
    <subcellularLocation>
        <location evidence="1">Membrane</location>
        <topology evidence="1">Single-pass membrane protein</topology>
    </subcellularLocation>
</comment>
<keyword evidence="7" id="KW-0378">Hydrolase</keyword>
<dbReference type="SUPFAM" id="SSF56601">
    <property type="entry name" value="beta-lactamase/transpeptidase-like"/>
    <property type="match status" value="1"/>
</dbReference>
<evidence type="ECO:0008006" key="16">
    <source>
        <dbReference type="Google" id="ProtNLM"/>
    </source>
</evidence>
<dbReference type="GO" id="GO:0009252">
    <property type="term" value="P:peptidoglycan biosynthetic process"/>
    <property type="evidence" value="ECO:0007669"/>
    <property type="project" value="UniProtKB-KW"/>
</dbReference>
<organism evidence="15">
    <name type="scientific">marine metagenome</name>
    <dbReference type="NCBI Taxonomy" id="408172"/>
    <lineage>
        <taxon>unclassified sequences</taxon>
        <taxon>metagenomes</taxon>
        <taxon>ecological metagenomes</taxon>
    </lineage>
</organism>
<dbReference type="NCBIfam" id="TIGR03423">
    <property type="entry name" value="pbp2_mrdA"/>
    <property type="match status" value="1"/>
</dbReference>
<evidence type="ECO:0000256" key="5">
    <source>
        <dbReference type="ARBA" id="ARBA00022670"/>
    </source>
</evidence>
<evidence type="ECO:0000259" key="13">
    <source>
        <dbReference type="Pfam" id="PF00905"/>
    </source>
</evidence>
<dbReference type="Gene3D" id="3.90.1310.10">
    <property type="entry name" value="Penicillin-binding protein 2a (Domain 2)"/>
    <property type="match status" value="1"/>
</dbReference>
<evidence type="ECO:0000256" key="12">
    <source>
        <dbReference type="ARBA" id="ARBA00023316"/>
    </source>
</evidence>
<dbReference type="GO" id="GO:0071972">
    <property type="term" value="F:peptidoglycan L,D-transpeptidase activity"/>
    <property type="evidence" value="ECO:0007669"/>
    <property type="project" value="TreeGrafter"/>
</dbReference>
<keyword evidence="3" id="KW-1003">Cell membrane</keyword>
<dbReference type="PANTHER" id="PTHR30627">
    <property type="entry name" value="PEPTIDOGLYCAN D,D-TRANSPEPTIDASE"/>
    <property type="match status" value="1"/>
</dbReference>
<gene>
    <name evidence="15" type="ORF">METZ01_LOCUS14379</name>
</gene>
<evidence type="ECO:0000259" key="14">
    <source>
        <dbReference type="Pfam" id="PF03717"/>
    </source>
</evidence>
<keyword evidence="11" id="KW-0472">Membrane</keyword>
<protein>
    <recommendedName>
        <fullName evidence="16">Penicillin-binding protein 2</fullName>
    </recommendedName>
</protein>
<dbReference type="Pfam" id="PF03717">
    <property type="entry name" value="PBP_dimer"/>
    <property type="match status" value="1"/>
</dbReference>
<reference evidence="15" key="1">
    <citation type="submission" date="2018-05" db="EMBL/GenBank/DDBJ databases">
        <authorList>
            <person name="Lanie J.A."/>
            <person name="Ng W.-L."/>
            <person name="Kazmierczak K.M."/>
            <person name="Andrzejewski T.M."/>
            <person name="Davidsen T.M."/>
            <person name="Wayne K.J."/>
            <person name="Tettelin H."/>
            <person name="Glass J.I."/>
            <person name="Rusch D."/>
            <person name="Podicherti R."/>
            <person name="Tsui H.-C.T."/>
            <person name="Winkler M.E."/>
        </authorList>
    </citation>
    <scope>NUCLEOTIDE SEQUENCE</scope>
</reference>
<dbReference type="GO" id="GO:0008360">
    <property type="term" value="P:regulation of cell shape"/>
    <property type="evidence" value="ECO:0007669"/>
    <property type="project" value="UniProtKB-KW"/>
</dbReference>
<evidence type="ECO:0000256" key="9">
    <source>
        <dbReference type="ARBA" id="ARBA00022984"/>
    </source>
</evidence>
<dbReference type="InterPro" id="IPR036138">
    <property type="entry name" value="PBP_dimer_sf"/>
</dbReference>
<keyword evidence="12" id="KW-0961">Cell wall biogenesis/degradation</keyword>
<evidence type="ECO:0000256" key="3">
    <source>
        <dbReference type="ARBA" id="ARBA00022475"/>
    </source>
</evidence>
<evidence type="ECO:0000256" key="10">
    <source>
        <dbReference type="ARBA" id="ARBA00022989"/>
    </source>
</evidence>
<evidence type="ECO:0000313" key="15">
    <source>
        <dbReference type="EMBL" id="SUZ61525.1"/>
    </source>
</evidence>
<keyword evidence="9" id="KW-0573">Peptidoglycan synthesis</keyword>
<dbReference type="SUPFAM" id="SSF56519">
    <property type="entry name" value="Penicillin binding protein dimerisation domain"/>
    <property type="match status" value="1"/>
</dbReference>
<dbReference type="EMBL" id="UINC01000810">
    <property type="protein sequence ID" value="SUZ61525.1"/>
    <property type="molecule type" value="Genomic_DNA"/>
</dbReference>
<dbReference type="GO" id="GO:0005886">
    <property type="term" value="C:plasma membrane"/>
    <property type="evidence" value="ECO:0007669"/>
    <property type="project" value="UniProtKB-SubCell"/>
</dbReference>
<sequence>MGILMGILTVAFFRLQVLRSDTWELRAESNRIRQLPIPAPRGTIHDRNGRVIADNVPGYAITLLPGPPDSIRATLNKMSQYMEISDERIESLLAFLTRYGRQPLVVDSDADFPVVSALQERRTEFPTVYIEMRPRRRYFGGEAAAHVLGYVGEITADELASTDFSQDLYEQGMVVGKAGVEKQYESILQGRRGLKYVEVDARGRIVGDFGAFRVDPGEGGESLHLNIDIELQEWIHRIFPKSLSGAVIALDPEDGGVLALYSNPGYDPNDFVSGISSELWEDLNADNRNPLFNRVVLGLYPPASTWKLAVAGIGLDLGAITPDEKMPVPCTGSYAFGDRSYRCWDPDGHGFNNLAEAIGNSCDVYFYQLGLRIGLDPLLRRSTEIGFSRRCGIDLPQESQGIFPSEREFWERRFGYTPREGEILPLSIGQGPNSQTPLKIAQFYLALARDGSAPTPVLARDLKIGDTWALDLEPDHMEALREGLRKVTAPGGTAHFGTALEHWEVLGKTGTAEHGLSQAGLAEPHAWFAGMAGPFGGSPGIVVVVIVEYGESGSAIAAPIMAKTADYYLRRKHGIPTDSVQTYLDHVQIGPVPTWYQERYPAVIAAMR</sequence>
<dbReference type="Pfam" id="PF00905">
    <property type="entry name" value="Transpeptidase"/>
    <property type="match status" value="1"/>
</dbReference>
<keyword evidence="4" id="KW-0997">Cell inner membrane</keyword>
<keyword evidence="5" id="KW-0645">Protease</keyword>
<evidence type="ECO:0000256" key="6">
    <source>
        <dbReference type="ARBA" id="ARBA00022692"/>
    </source>
</evidence>
<keyword evidence="6" id="KW-0812">Transmembrane</keyword>
<proteinExistence type="predicted"/>
<dbReference type="PANTHER" id="PTHR30627:SF2">
    <property type="entry name" value="PEPTIDOGLYCAN D,D-TRANSPEPTIDASE MRDA"/>
    <property type="match status" value="1"/>
</dbReference>
<evidence type="ECO:0000256" key="2">
    <source>
        <dbReference type="ARBA" id="ARBA00004236"/>
    </source>
</evidence>
<dbReference type="GO" id="GO:0009002">
    <property type="term" value="F:serine-type D-Ala-D-Ala carboxypeptidase activity"/>
    <property type="evidence" value="ECO:0007669"/>
    <property type="project" value="InterPro"/>
</dbReference>
<keyword evidence="10" id="KW-1133">Transmembrane helix</keyword>
<feature type="domain" description="Penicillin-binding protein dimerisation" evidence="14">
    <location>
        <begin position="36"/>
        <end position="207"/>
    </location>
</feature>
<dbReference type="Gene3D" id="3.30.1390.30">
    <property type="entry name" value="Penicillin-binding protein 2a, domain 3"/>
    <property type="match status" value="1"/>
</dbReference>
<dbReference type="GO" id="GO:0071555">
    <property type="term" value="P:cell wall organization"/>
    <property type="evidence" value="ECO:0007669"/>
    <property type="project" value="UniProtKB-KW"/>
</dbReference>
<evidence type="ECO:0000256" key="7">
    <source>
        <dbReference type="ARBA" id="ARBA00022801"/>
    </source>
</evidence>
<dbReference type="InterPro" id="IPR001460">
    <property type="entry name" value="PCN-bd_Tpept"/>
</dbReference>
<evidence type="ECO:0000256" key="4">
    <source>
        <dbReference type="ARBA" id="ARBA00022519"/>
    </source>
</evidence>
<name>A0A381P3L6_9ZZZZ</name>
<dbReference type="InterPro" id="IPR050515">
    <property type="entry name" value="Beta-lactam/transpept"/>
</dbReference>
<feature type="domain" description="Penicillin-binding protein transpeptidase" evidence="13">
    <location>
        <begin position="245"/>
        <end position="564"/>
    </location>
</feature>
<dbReference type="GO" id="GO:0006508">
    <property type="term" value="P:proteolysis"/>
    <property type="evidence" value="ECO:0007669"/>
    <property type="project" value="UniProtKB-KW"/>
</dbReference>
<evidence type="ECO:0000256" key="1">
    <source>
        <dbReference type="ARBA" id="ARBA00004167"/>
    </source>
</evidence>
<evidence type="ECO:0000256" key="8">
    <source>
        <dbReference type="ARBA" id="ARBA00022960"/>
    </source>
</evidence>
<dbReference type="InterPro" id="IPR017790">
    <property type="entry name" value="Penicillin-binding_protein_2"/>
</dbReference>
<dbReference type="InterPro" id="IPR005311">
    <property type="entry name" value="PBP_dimer"/>
</dbReference>
<dbReference type="GO" id="GO:0008658">
    <property type="term" value="F:penicillin binding"/>
    <property type="evidence" value="ECO:0007669"/>
    <property type="project" value="InterPro"/>
</dbReference>
<dbReference type="Gene3D" id="3.40.710.10">
    <property type="entry name" value="DD-peptidase/beta-lactamase superfamily"/>
    <property type="match status" value="1"/>
</dbReference>
<dbReference type="AlphaFoldDB" id="A0A381P3L6"/>
<accession>A0A381P3L6</accession>